<dbReference type="AlphaFoldDB" id="A0A0A3J8U7"/>
<evidence type="ECO:0000313" key="2">
    <source>
        <dbReference type="Proteomes" id="UP000030595"/>
    </source>
</evidence>
<keyword evidence="2" id="KW-1185">Reference proteome</keyword>
<dbReference type="Gene3D" id="3.40.630.10">
    <property type="entry name" value="Zn peptidases"/>
    <property type="match status" value="1"/>
</dbReference>
<dbReference type="PIRSF" id="PIRSF010386">
    <property type="entry name" value="RocB"/>
    <property type="match status" value="1"/>
</dbReference>
<sequence length="549" mass="63132">MNSLQWNTPEKLRALLCELVSWESRTHTEGERSFPYKLQQKLRELTYFKKQPEYLSLNLADHGRNFVTALYKHSSAKDTIVLISHFDTVQTEEYGDLEELAFHPELLTKELMKRKDNLKEDARIDLESGEYLFGRGTMDMKMGLALHMSLIETAISEDWPINLLLVTVPDEEVNSAGMREAVKALVSLRDQFNLSYKLFLNGEPSFSQKPGDENYYIYSGSIGKVMPAALFYGKETHVGEPLKGMTANYIASYLTQLMEWNPLFNETDRGERTPLPVSLQQKDLKTQYSTQTPYRAVALYNVFLMKKTASDIMNLFEEIAQEAARRCNESYKALCEHEQVEGIGEVRVIRYKDLFTYAQKKLGKEQVEKLISDVESNEQWDEREKSLRIADGLMIRCKELAPAIIILFAPPYYPAVNSSDDPLIKDIAQYVKDLASKEFDMKVNQIHYFNGLCDLSYVNYNDESDGWSAFEENTPVWGNTYSIPFKEMSQLQAPVLNIGPFGKDAHQSTERLHIQNAFVQTPLILKSLIKRMMEQQEESSNFSNEETLV</sequence>
<comment type="caution">
    <text evidence="1">The sequence shown here is derived from an EMBL/GenBank/DDBJ whole genome shotgun (WGS) entry which is preliminary data.</text>
</comment>
<gene>
    <name evidence="1" type="ORF">CD30_04690</name>
</gene>
<dbReference type="PANTHER" id="PTHR43808:SF27">
    <property type="entry name" value="PROTEIN ROCB"/>
    <property type="match status" value="1"/>
</dbReference>
<organism evidence="1 2">
    <name type="scientific">Ureibacillus massiliensis 4400831 = CIP 108448 = CCUG 49529</name>
    <dbReference type="NCBI Taxonomy" id="1211035"/>
    <lineage>
        <taxon>Bacteria</taxon>
        <taxon>Bacillati</taxon>
        <taxon>Bacillota</taxon>
        <taxon>Bacilli</taxon>
        <taxon>Bacillales</taxon>
        <taxon>Caryophanaceae</taxon>
        <taxon>Ureibacillus</taxon>
    </lineage>
</organism>
<dbReference type="InterPro" id="IPR002933">
    <property type="entry name" value="Peptidase_M20"/>
</dbReference>
<dbReference type="RefSeq" id="WP_036173029.1">
    <property type="nucleotide sequence ID" value="NZ_AVCZ01000005.1"/>
</dbReference>
<dbReference type="eggNOG" id="COG4187">
    <property type="taxonomic scope" value="Bacteria"/>
</dbReference>
<dbReference type="SUPFAM" id="SSF53187">
    <property type="entry name" value="Zn-dependent exopeptidases"/>
    <property type="match status" value="1"/>
</dbReference>
<proteinExistence type="predicted"/>
<dbReference type="PANTHER" id="PTHR43808">
    <property type="entry name" value="ACETYLORNITHINE DEACETYLASE"/>
    <property type="match status" value="1"/>
</dbReference>
<dbReference type="GO" id="GO:0016787">
    <property type="term" value="F:hydrolase activity"/>
    <property type="evidence" value="ECO:0007669"/>
    <property type="project" value="InterPro"/>
</dbReference>
<reference evidence="1 2" key="1">
    <citation type="submission" date="2014-02" db="EMBL/GenBank/DDBJ databases">
        <title>Draft genome sequence of Lysinibacillus massiliensis CCUG 49529.</title>
        <authorList>
            <person name="Zhang F."/>
            <person name="Wang G."/>
            <person name="Zhang L."/>
        </authorList>
    </citation>
    <scope>NUCLEOTIDE SEQUENCE [LARGE SCALE GENOMIC DNA]</scope>
    <source>
        <strain evidence="1 2">CCUG 49529</strain>
    </source>
</reference>
<dbReference type="Proteomes" id="UP000030595">
    <property type="component" value="Unassembled WGS sequence"/>
</dbReference>
<name>A0A0A3J8U7_9BACL</name>
<evidence type="ECO:0000313" key="1">
    <source>
        <dbReference type="EMBL" id="KGR91608.1"/>
    </source>
</evidence>
<dbReference type="InterPro" id="IPR050072">
    <property type="entry name" value="Peptidase_M20A"/>
</dbReference>
<dbReference type="EMBL" id="JPVQ01000005">
    <property type="protein sequence ID" value="KGR91608.1"/>
    <property type="molecule type" value="Genomic_DNA"/>
</dbReference>
<dbReference type="InterPro" id="IPR012166">
    <property type="entry name" value="Uncharacterised_RocB"/>
</dbReference>
<dbReference type="OrthoDB" id="9815360at2"/>
<accession>A0A0A3J8U7</accession>
<protein>
    <submittedName>
        <fullName evidence="1">Amino acid degradation protein</fullName>
    </submittedName>
</protein>
<dbReference type="Pfam" id="PF01546">
    <property type="entry name" value="Peptidase_M20"/>
    <property type="match status" value="1"/>
</dbReference>